<dbReference type="STRING" id="1123037.GCA_000425305_02185"/>
<evidence type="ECO:0000256" key="5">
    <source>
        <dbReference type="SAM" id="MobiDB-lite"/>
    </source>
</evidence>
<comment type="catalytic activity">
    <reaction evidence="1 3 4">
        <text>[protein]-peptidylproline (omega=180) = [protein]-peptidylproline (omega=0)</text>
        <dbReference type="Rhea" id="RHEA:16237"/>
        <dbReference type="Rhea" id="RHEA-COMP:10747"/>
        <dbReference type="Rhea" id="RHEA-COMP:10748"/>
        <dbReference type="ChEBI" id="CHEBI:83833"/>
        <dbReference type="ChEBI" id="CHEBI:83834"/>
        <dbReference type="EC" id="5.2.1.8"/>
    </reaction>
</comment>
<dbReference type="Gene3D" id="4.10.1080.10">
    <property type="entry name" value="TSP type-3 repeat"/>
    <property type="match status" value="1"/>
</dbReference>
<protein>
    <recommendedName>
        <fullName evidence="4">Peptidyl-prolyl cis-trans isomerase</fullName>
        <ecNumber evidence="4">5.2.1.8</ecNumber>
    </recommendedName>
</protein>
<dbReference type="GO" id="GO:0005509">
    <property type="term" value="F:calcium ion binding"/>
    <property type="evidence" value="ECO:0007669"/>
    <property type="project" value="InterPro"/>
</dbReference>
<feature type="signal peptide" evidence="6">
    <location>
        <begin position="1"/>
        <end position="19"/>
    </location>
</feature>
<dbReference type="SUPFAM" id="SSF54534">
    <property type="entry name" value="FKBP-like"/>
    <property type="match status" value="1"/>
</dbReference>
<dbReference type="GO" id="GO:0003755">
    <property type="term" value="F:peptidyl-prolyl cis-trans isomerase activity"/>
    <property type="evidence" value="ECO:0007669"/>
    <property type="project" value="UniProtKB-UniRule"/>
</dbReference>
<dbReference type="PROSITE" id="PS50059">
    <property type="entry name" value="FKBP_PPIASE"/>
    <property type="match status" value="1"/>
</dbReference>
<keyword evidence="2 3" id="KW-0697">Rotamase</keyword>
<dbReference type="AlphaFoldDB" id="A0A5C7B7P9"/>
<dbReference type="EMBL" id="VOSB01000015">
    <property type="protein sequence ID" value="TXE16869.1"/>
    <property type="molecule type" value="Genomic_DNA"/>
</dbReference>
<sequence>MNSKYITVLIVFLIATFWACTPDETEITIVPARDRGEQQIIDNDSLIEYLQTHYYNKSFFSDTSANYSKDDIIISEESTDGEGNPYELLFNDVIMYSSSFLSQDYDYYVLDLNPGTGGPQPNFTDNVSISYTGFLQDDDIFDSTVNPTTLDLIGVIPGWRDVLQDVKTAESGPFENADGTFSYDNYGLGVMFLPSGLAYFNTPPFGIPVYSNLIFKFELYASEVNDHDNDGVFSHLEDINGNENITDDDSDGDLVPNFFDVDDDGDGVLTRNEDIDNDGDPTNDDSDMDGIPNYLDVDSTESNQTDS</sequence>
<dbReference type="OrthoDB" id="1424215at2"/>
<feature type="chain" id="PRO_5022955521" description="Peptidyl-prolyl cis-trans isomerase" evidence="6">
    <location>
        <begin position="20"/>
        <end position="307"/>
    </location>
</feature>
<keyword evidence="3 4" id="KW-0413">Isomerase</keyword>
<dbReference type="InterPro" id="IPR028974">
    <property type="entry name" value="TSP_type-3_rpt"/>
</dbReference>
<dbReference type="Proteomes" id="UP000321938">
    <property type="component" value="Unassembled WGS sequence"/>
</dbReference>
<name>A0A5C7B7P9_9FLAO</name>
<dbReference type="EC" id="5.2.1.8" evidence="4"/>
<organism evidence="8 9">
    <name type="scientific">Psychroserpens burtonensis</name>
    <dbReference type="NCBI Taxonomy" id="49278"/>
    <lineage>
        <taxon>Bacteria</taxon>
        <taxon>Pseudomonadati</taxon>
        <taxon>Bacteroidota</taxon>
        <taxon>Flavobacteriia</taxon>
        <taxon>Flavobacteriales</taxon>
        <taxon>Flavobacteriaceae</taxon>
        <taxon>Psychroserpens</taxon>
    </lineage>
</organism>
<evidence type="ECO:0000256" key="4">
    <source>
        <dbReference type="RuleBase" id="RU003915"/>
    </source>
</evidence>
<keyword evidence="9" id="KW-1185">Reference proteome</keyword>
<dbReference type="Gene3D" id="3.10.50.40">
    <property type="match status" value="1"/>
</dbReference>
<evidence type="ECO:0000256" key="6">
    <source>
        <dbReference type="SAM" id="SignalP"/>
    </source>
</evidence>
<evidence type="ECO:0000256" key="3">
    <source>
        <dbReference type="PROSITE-ProRule" id="PRU00277"/>
    </source>
</evidence>
<accession>A0A5C7B7P9</accession>
<dbReference type="InterPro" id="IPR046357">
    <property type="entry name" value="PPIase_dom_sf"/>
</dbReference>
<evidence type="ECO:0000256" key="1">
    <source>
        <dbReference type="ARBA" id="ARBA00000971"/>
    </source>
</evidence>
<comment type="caution">
    <text evidence="8">The sequence shown here is derived from an EMBL/GenBank/DDBJ whole genome shotgun (WGS) entry which is preliminary data.</text>
</comment>
<gene>
    <name evidence="8" type="ORF">ES692_10950</name>
</gene>
<reference evidence="8 9" key="1">
    <citation type="submission" date="2019-08" db="EMBL/GenBank/DDBJ databases">
        <title>Genome of Psychroserpens burtonensis ACAM 167.</title>
        <authorList>
            <person name="Bowman J.P."/>
        </authorList>
    </citation>
    <scope>NUCLEOTIDE SEQUENCE [LARGE SCALE GENOMIC DNA]</scope>
    <source>
        <strain evidence="8 9">ACAM 167</strain>
    </source>
</reference>
<evidence type="ECO:0000256" key="2">
    <source>
        <dbReference type="ARBA" id="ARBA00023110"/>
    </source>
</evidence>
<feature type="compositionally biased region" description="Acidic residues" evidence="5">
    <location>
        <begin position="275"/>
        <end position="288"/>
    </location>
</feature>
<feature type="domain" description="PPIase FKBP-type" evidence="7">
    <location>
        <begin position="124"/>
        <end position="223"/>
    </location>
</feature>
<proteinExistence type="inferred from homology"/>
<feature type="region of interest" description="Disordered" evidence="5">
    <location>
        <begin position="243"/>
        <end position="307"/>
    </location>
</feature>
<dbReference type="InterPro" id="IPR001179">
    <property type="entry name" value="PPIase_FKBP_dom"/>
</dbReference>
<dbReference type="Pfam" id="PF00254">
    <property type="entry name" value="FKBP_C"/>
    <property type="match status" value="1"/>
</dbReference>
<comment type="similarity">
    <text evidence="4">Belongs to the FKBP-type PPIase family.</text>
</comment>
<evidence type="ECO:0000259" key="7">
    <source>
        <dbReference type="PROSITE" id="PS50059"/>
    </source>
</evidence>
<evidence type="ECO:0000313" key="8">
    <source>
        <dbReference type="EMBL" id="TXE16869.1"/>
    </source>
</evidence>
<dbReference type="RefSeq" id="WP_051229665.1">
    <property type="nucleotide sequence ID" value="NZ_VOSB01000015.1"/>
</dbReference>
<keyword evidence="6" id="KW-0732">Signal</keyword>
<evidence type="ECO:0000313" key="9">
    <source>
        <dbReference type="Proteomes" id="UP000321938"/>
    </source>
</evidence>